<dbReference type="EMBL" id="RHHN01000047">
    <property type="protein sequence ID" value="RNB53638.1"/>
    <property type="molecule type" value="Genomic_DNA"/>
</dbReference>
<keyword evidence="6" id="KW-1185">Reference proteome</keyword>
<gene>
    <name evidence="3" type="ORF">BAG01nite_15110</name>
    <name evidence="4" type="ORF">EB820_16205</name>
</gene>
<dbReference type="Proteomes" id="UP000317180">
    <property type="component" value="Unassembled WGS sequence"/>
</dbReference>
<proteinExistence type="predicted"/>
<dbReference type="GeneID" id="82809520"/>
<feature type="chain" id="PRO_5018101189" evidence="1">
    <location>
        <begin position="28"/>
        <end position="102"/>
    </location>
</feature>
<reference evidence="4 5" key="1">
    <citation type="submission" date="2018-10" db="EMBL/GenBank/DDBJ databases">
        <title>Phylogenomics of Brevibacillus.</title>
        <authorList>
            <person name="Dunlap C."/>
        </authorList>
    </citation>
    <scope>NUCLEOTIDE SEQUENCE [LARGE SCALE GENOMIC DNA]</scope>
    <source>
        <strain evidence="4 5">NRRL NRS 1219</strain>
    </source>
</reference>
<evidence type="ECO:0000259" key="2">
    <source>
        <dbReference type="Pfam" id="PF03413"/>
    </source>
</evidence>
<dbReference type="Proteomes" id="UP000276178">
    <property type="component" value="Unassembled WGS sequence"/>
</dbReference>
<dbReference type="AlphaFoldDB" id="A0A3M8AR17"/>
<organism evidence="4 5">
    <name type="scientific">Brevibacillus agri</name>
    <dbReference type="NCBI Taxonomy" id="51101"/>
    <lineage>
        <taxon>Bacteria</taxon>
        <taxon>Bacillati</taxon>
        <taxon>Bacillota</taxon>
        <taxon>Bacilli</taxon>
        <taxon>Bacillales</taxon>
        <taxon>Paenibacillaceae</taxon>
        <taxon>Brevibacillus</taxon>
    </lineage>
</organism>
<evidence type="ECO:0000313" key="6">
    <source>
        <dbReference type="Proteomes" id="UP000317180"/>
    </source>
</evidence>
<dbReference type="OrthoDB" id="1919149at2"/>
<dbReference type="InterPro" id="IPR025711">
    <property type="entry name" value="PepSY"/>
</dbReference>
<protein>
    <submittedName>
        <fullName evidence="4">Peptidase M4</fullName>
    </submittedName>
</protein>
<sequence>MKTPIPWTAAVALAVALGAAIPAPIHAVNTQTAAVEPMRITQEQARQIALQQVQGRVLHAELDTENGVLVYEFIILTDQNQVYEVEVNAETGKVMKVEREDF</sequence>
<evidence type="ECO:0000313" key="3">
    <source>
        <dbReference type="EMBL" id="GED25409.1"/>
    </source>
</evidence>
<feature type="domain" description="PepSY" evidence="2">
    <location>
        <begin position="39"/>
        <end position="98"/>
    </location>
</feature>
<dbReference type="Gene3D" id="3.10.450.40">
    <property type="match status" value="1"/>
</dbReference>
<reference evidence="3 6" key="2">
    <citation type="submission" date="2019-06" db="EMBL/GenBank/DDBJ databases">
        <title>Whole genome shotgun sequence of Brevibacillus agri NBRC 15538.</title>
        <authorList>
            <person name="Hosoyama A."/>
            <person name="Uohara A."/>
            <person name="Ohji S."/>
            <person name="Ichikawa N."/>
        </authorList>
    </citation>
    <scope>NUCLEOTIDE SEQUENCE [LARGE SCALE GENOMIC DNA]</scope>
    <source>
        <strain evidence="3 6">NBRC 15538</strain>
    </source>
</reference>
<name>A0A3M8AR17_9BACL</name>
<evidence type="ECO:0000313" key="5">
    <source>
        <dbReference type="Proteomes" id="UP000276178"/>
    </source>
</evidence>
<dbReference type="EMBL" id="BJOD01000013">
    <property type="protein sequence ID" value="GED25409.1"/>
    <property type="molecule type" value="Genomic_DNA"/>
</dbReference>
<dbReference type="RefSeq" id="WP_025844602.1">
    <property type="nucleotide sequence ID" value="NZ_BJOD01000013.1"/>
</dbReference>
<evidence type="ECO:0000256" key="1">
    <source>
        <dbReference type="SAM" id="SignalP"/>
    </source>
</evidence>
<comment type="caution">
    <text evidence="4">The sequence shown here is derived from an EMBL/GenBank/DDBJ whole genome shotgun (WGS) entry which is preliminary data.</text>
</comment>
<feature type="signal peptide" evidence="1">
    <location>
        <begin position="1"/>
        <end position="27"/>
    </location>
</feature>
<evidence type="ECO:0000313" key="4">
    <source>
        <dbReference type="EMBL" id="RNB53638.1"/>
    </source>
</evidence>
<accession>A0A3M8AR17</accession>
<dbReference type="Pfam" id="PF03413">
    <property type="entry name" value="PepSY"/>
    <property type="match status" value="1"/>
</dbReference>
<keyword evidence="1" id="KW-0732">Signal</keyword>